<dbReference type="SUPFAM" id="SSF82784">
    <property type="entry name" value="OsmC-like"/>
    <property type="match status" value="1"/>
</dbReference>
<dbReference type="InterPro" id="IPR015946">
    <property type="entry name" value="KH_dom-like_a/b"/>
</dbReference>
<dbReference type="InterPro" id="IPR052924">
    <property type="entry name" value="OsmC/Ohr_hydroprdx_reductase"/>
</dbReference>
<dbReference type="OrthoDB" id="1433018at2"/>
<reference evidence="2" key="1">
    <citation type="submission" date="2016-11" db="EMBL/GenBank/DDBJ databases">
        <authorList>
            <person name="Varghese N."/>
            <person name="Submissions S."/>
        </authorList>
    </citation>
    <scope>NUCLEOTIDE SEQUENCE [LARGE SCALE GENOMIC DNA]</scope>
    <source>
        <strain evidence="2">313</strain>
    </source>
</reference>
<evidence type="ECO:0000313" key="2">
    <source>
        <dbReference type="Proteomes" id="UP000184758"/>
    </source>
</evidence>
<dbReference type="Proteomes" id="UP000184758">
    <property type="component" value="Unassembled WGS sequence"/>
</dbReference>
<dbReference type="PANTHER" id="PTHR35368:SF1">
    <property type="entry name" value="HYDROPEROXIDE REDUCTASE"/>
    <property type="match status" value="1"/>
</dbReference>
<dbReference type="InterPro" id="IPR003718">
    <property type="entry name" value="OsmC/Ohr_fam"/>
</dbReference>
<protein>
    <submittedName>
        <fullName evidence="1">Uncharacterized OsmC-related protein</fullName>
    </submittedName>
</protein>
<evidence type="ECO:0000313" key="1">
    <source>
        <dbReference type="EMBL" id="SIN87185.1"/>
    </source>
</evidence>
<dbReference type="RefSeq" id="WP_034546745.1">
    <property type="nucleotide sequence ID" value="NZ_FSRN01000001.1"/>
</dbReference>
<name>A0A1N6EVV8_9LACT</name>
<proteinExistence type="predicted"/>
<dbReference type="InterPro" id="IPR036102">
    <property type="entry name" value="OsmC/Ohrsf"/>
</dbReference>
<dbReference type="Gene3D" id="3.30.300.20">
    <property type="match status" value="1"/>
</dbReference>
<dbReference type="eggNOG" id="COG1765">
    <property type="taxonomic scope" value="Bacteria"/>
</dbReference>
<accession>A0A1N6EVV8</accession>
<dbReference type="PANTHER" id="PTHR35368">
    <property type="entry name" value="HYDROPEROXIDE REDUCTASE"/>
    <property type="match status" value="1"/>
</dbReference>
<keyword evidence="2" id="KW-1185">Reference proteome</keyword>
<sequence length="146" mass="15790">MAKETFRAVAQSMGGMKVSCTSRNFEFILDEPKNLGGSNEGMNPVEALLSSLGACKVIVAQSFAKAHGINLNDIRVEIDGVLDPDGFMGKNKAAKIGYSAIVSKFYIKADNTDEEISDFIAFIDRTCPVADTIKNAPKTESEIHKL</sequence>
<dbReference type="Pfam" id="PF02566">
    <property type="entry name" value="OsmC"/>
    <property type="match status" value="1"/>
</dbReference>
<organism evidence="1 2">
    <name type="scientific">Carnobacterium alterfunditum</name>
    <dbReference type="NCBI Taxonomy" id="28230"/>
    <lineage>
        <taxon>Bacteria</taxon>
        <taxon>Bacillati</taxon>
        <taxon>Bacillota</taxon>
        <taxon>Bacilli</taxon>
        <taxon>Lactobacillales</taxon>
        <taxon>Carnobacteriaceae</taxon>
        <taxon>Carnobacterium</taxon>
    </lineage>
</organism>
<gene>
    <name evidence="1" type="ORF">SAMN05878443_0236</name>
</gene>
<dbReference type="EMBL" id="FSRN01000001">
    <property type="protein sequence ID" value="SIN87185.1"/>
    <property type="molecule type" value="Genomic_DNA"/>
</dbReference>
<dbReference type="AlphaFoldDB" id="A0A1N6EVV8"/>